<evidence type="ECO:0000313" key="2">
    <source>
        <dbReference type="EMBL" id="GMI47449.1"/>
    </source>
</evidence>
<evidence type="ECO:0008006" key="4">
    <source>
        <dbReference type="Google" id="ProtNLM"/>
    </source>
</evidence>
<evidence type="ECO:0000256" key="1">
    <source>
        <dbReference type="SAM" id="MobiDB-lite"/>
    </source>
</evidence>
<dbReference type="EMBL" id="BRYA01000344">
    <property type="protein sequence ID" value="GMI47449.1"/>
    <property type="molecule type" value="Genomic_DNA"/>
</dbReference>
<name>A0A9W7GM72_9STRA</name>
<sequence>MRVRHQGNALGHDASVVPCMNGKDVEGILNGSSMVDVLNRGAVDKKPNAPGGLSLTLEWKASGALSTTADQYTSDRLDDEGVDKLFGGNSLLLDYRCSFGMPKVLSKRRNDETELTFTALPTIGAHTKPLALQTYQCRELRGGELALFDVSGESPSPWLLGACDLEQVEWDSGALSTRYSQEGFYAYLNKGEIELSREELILGDRAGCKQLLYGLKDGHNFKTVKASDLPTTGDVYDETVADLRNNDGDLLGDRLALLDDGDCRSAGRIILVYEEFGEDGSSDVEEPTVDVGVCKADRFVADEAEEAVKAIYPPVVDNTVPMNTSLHNVIDKYLVDPQVKSDYFQRKVPRDYQERRTGVLNNTCQTTFVQVMAAQIPRRASLGRPRQAHCEGLGEDSTSDVEETDVDVEVGKAKHIAVEEAAEGSRVVPPFVADEAIHINTRQGDVCDEHFHGMSDVKNNLPLYSVLNKNQAELNAAAAPTDSSEWLQHKIETAKQECGRLTAPKLVVRHEEGDSCLNKSRAFNELRVDQALRVSASRLGIDHGPQLVSALLGDTALIQVTPTLQLRIEDGGCVGLRAEYKALPGFEVAGCLRSSSIPWSPWLQERLAAPGVAVGAAVGNEHRENVSGKRAGEGEGRETNVKDVKAFRAALSKRDAYDALLAGEMGELLLDDELTPVDNEIEKCGQNAAERIILGYEDYEKDDKEFKALTACEVQCKQIPSCGREDDTRTARLPATLQPAKRTTGDGLLSKLNLTKCEAAVIMPPNAERQIGLIDGRVSDRTKRSNSTTTDKRETSTAPILHLNFKVGEEARLVSRCSKGRLPPSTQSASTLTETAQSFGRRISHDCSGEDDDGNYDDCNVEWSGEEAHHGGTFQRRDIALDSNLRDGLHMSDIISWNTSTSTIISYLLCLVGFFASLVRVGGCALLKIGLKIEPTGRSVAKRVGKLGRLCKCLIGLSLLVSLVASEEVSGGISVAEEGRKLAITLSGSNTGQCAVNGNCFSSLSYGNDERCTFTLGESGVLNIVSFVVESGPSCRYDKVTVGGVQYCGIAGPQGISVSAGEEITWYSDGSSTRAGFEICVGDPCVASSTPSDDGLDGNFYCINGGDVGGWWNMYGSSCTCTSCNTGFSGPHCATIPCVSSSTPSDDGSDGNFYCTNGGDVGGWWDEDGSSCTCTSCNTGYGGPNCAACPTGYSGSPPDDCSPDPCLASSTSTDDGSDGNFYCINGGDIGGTTGSCTCSSCNTGFSGSSCESTKHHVVDMDGLFNKISNYDGFSAGNSIMANGDTTILAVVPYKCSEGTCAASTSMLWTDDLNGEVKCVEDNASCVLDGENARRGMNVGGTGSGTLILRALTFDKGYTTDHGGGVKIYSGAIVDLELLVFSNNRDTNSAYGGGAIFVSWSGTTVNAYGTHFYGNTAGSGNGHDIYRFEGTITIHNTCPSPYSSNTPIQGSALDTASGTDPVGSLGGSKYSFTDCISINPCVATTSPSDDGSDGNFYCTNGGDVGGWWSGYGSSCTCTSCNTGFGGPNCATCPKGYSGSPPDDCAPNPCQATSTSTDAGSDGNFYCINGGDIGGTTGSCICSSCNTGFYGINCQLTAHDVVDMNHLFNKVSNHADTNTGNSIMANDDPAILAFGSYKCSEGTCASSTNMLKTDDLIGEVKCVEDNASCVLDGENARRVMYVGGTGSGTLILRALTFDKGYADWGGGVYIGGDAIVDLELLVFSNNRATGSLGGGAIFVTWSGTTVTIYSTRFYGNTADTGNGHDVHNFQDNSGAITIHNTCPSPYSSNTPIQGKTRMRIV</sequence>
<protein>
    <recommendedName>
        <fullName evidence="4">EGF-like domain-containing protein</fullName>
    </recommendedName>
</protein>
<dbReference type="InterPro" id="IPR050906">
    <property type="entry name" value="Notch_signaling"/>
</dbReference>
<feature type="region of interest" description="Disordered" evidence="1">
    <location>
        <begin position="383"/>
        <end position="402"/>
    </location>
</feature>
<dbReference type="Proteomes" id="UP001165065">
    <property type="component" value="Unassembled WGS sequence"/>
</dbReference>
<comment type="caution">
    <text evidence="2">The sequence shown here is derived from an EMBL/GenBank/DDBJ whole genome shotgun (WGS) entry which is preliminary data.</text>
</comment>
<organism evidence="2 3">
    <name type="scientific">Triparma columacea</name>
    <dbReference type="NCBI Taxonomy" id="722753"/>
    <lineage>
        <taxon>Eukaryota</taxon>
        <taxon>Sar</taxon>
        <taxon>Stramenopiles</taxon>
        <taxon>Ochrophyta</taxon>
        <taxon>Bolidophyceae</taxon>
        <taxon>Parmales</taxon>
        <taxon>Triparmaceae</taxon>
        <taxon>Triparma</taxon>
    </lineage>
</organism>
<evidence type="ECO:0000313" key="3">
    <source>
        <dbReference type="Proteomes" id="UP001165065"/>
    </source>
</evidence>
<reference evidence="3" key="1">
    <citation type="journal article" date="2023" name="Commun. Biol.">
        <title>Genome analysis of Parmales, the sister group of diatoms, reveals the evolutionary specialization of diatoms from phago-mixotrophs to photoautotrophs.</title>
        <authorList>
            <person name="Ban H."/>
            <person name="Sato S."/>
            <person name="Yoshikawa S."/>
            <person name="Yamada K."/>
            <person name="Nakamura Y."/>
            <person name="Ichinomiya M."/>
            <person name="Sato N."/>
            <person name="Blanc-Mathieu R."/>
            <person name="Endo H."/>
            <person name="Kuwata A."/>
            <person name="Ogata H."/>
        </authorList>
    </citation>
    <scope>NUCLEOTIDE SEQUENCE [LARGE SCALE GENOMIC DNA]</scope>
</reference>
<dbReference type="OrthoDB" id="6022136at2759"/>
<keyword evidence="3" id="KW-1185">Reference proteome</keyword>
<dbReference type="PANTHER" id="PTHR24044">
    <property type="entry name" value="NOTCH LIGAND FAMILY MEMBER"/>
    <property type="match status" value="1"/>
</dbReference>
<feature type="compositionally biased region" description="Acidic residues" evidence="1">
    <location>
        <begin position="393"/>
        <end position="402"/>
    </location>
</feature>
<accession>A0A9W7GM72</accession>
<proteinExistence type="predicted"/>
<gene>
    <name evidence="2" type="ORF">TrCOL_g9426</name>
</gene>